<sequence length="1010" mass="110738">MSSSLLYLIFLLLSSPILNANFTGSLLQGFENPSAQYRPKFRYWLPDASVPSGVLRQDIASIASVGGGGLEFLPFYLYGDVVGAATPPTDWNTYGFGTPAFRDLFQVALEAAKDNKLLFDFAVGANQGQGVPSAPGTPGLAMELRYGHDTIMGGEHFNGTIPKAADFWFLSGFMGELEPFGEDKLVAVLAGQIISRDVVNFTIAAGSYSAFPILETVLKESSIIDLTSEVTNGFLGWTPPTDSNYTLIAFYERYTNQRSCIGGVNATDFIGNGSWTVDHFSAAGSKRTTDFLDQHVIYDEVKDLLEEVGEYSWEDSMEQQAALFWTPGFLQRFEAARGYSAIPYLPLFFDVSNQWGQELPAYNETWVYGEYNQDGKSVHLGDYQTTLNEGYQEYLQHFTEWATSIGVKHSCQPAYNLPLNMLADVPVPDIPELESLGFKDDIDLYRQFVGPAQLQQRNIISSEVGAVMSGSYFQTVPALLRLFKTSFAAGVNMMVIHGFSYTGEYPGTTWPGYATFGYLFTEQWDDKQPAWRHLKDSLDYTARCQMVLQTGVPRVDLAFYLFEDPWLAKDAYLSDNLNALGYTYEYLTADNLLSPEAHVESGILAPNGPAYKALIFSNQTQISPDAVEKLQEFALNGLPILFIGGLPTNGIGTDGNLSSISKSLTSLLATYSQVQILSDSSLIPAHLHSLGLNPRASYGNAVSGVYTQWRSDVSTGLEMMFIFNQGPDQLVTFNFDEGINSTPYFLNAWTGNITSLVMYNVTEAYISTTIDLKANQTKIIAFQSSSDRPTHVISTTGDISGFSINEEAGIYVLASGPGIVNLSDGQEMSIDAQPIPSINIGNWSLVMLSYHPSSNVSSTANEISTIDVGTLDILKSWIEIPGLEQVSGIGIYTSSFNFPHSTSEVAAIISFGPILNTIRVWVNDQLLSPVDLADSRADVTQYVGQGLNTIRVEVSSTLFNAVKARVNSTMTAYIPLALTNAPFYEDNDYMPFGLLGPVVVTLMTRIKLPA</sequence>
<organism evidence="2 3">
    <name type="scientific">Phialocephala subalpina</name>
    <dbReference type="NCBI Taxonomy" id="576137"/>
    <lineage>
        <taxon>Eukaryota</taxon>
        <taxon>Fungi</taxon>
        <taxon>Dikarya</taxon>
        <taxon>Ascomycota</taxon>
        <taxon>Pezizomycotina</taxon>
        <taxon>Leotiomycetes</taxon>
        <taxon>Helotiales</taxon>
        <taxon>Mollisiaceae</taxon>
        <taxon>Phialocephala</taxon>
        <taxon>Phialocephala fortinii species complex</taxon>
    </lineage>
</organism>
<proteinExistence type="predicted"/>
<dbReference type="PANTHER" id="PTHR36848:SF2">
    <property type="entry name" value="SECRETED PROTEIN"/>
    <property type="match status" value="1"/>
</dbReference>
<evidence type="ECO:0000313" key="3">
    <source>
        <dbReference type="Proteomes" id="UP000184330"/>
    </source>
</evidence>
<dbReference type="STRING" id="576137.A0A1L7XET3"/>
<dbReference type="InterPro" id="IPR053161">
    <property type="entry name" value="Ulvan_degrading_GH"/>
</dbReference>
<dbReference type="Pfam" id="PF17132">
    <property type="entry name" value="Glyco_hydro_106"/>
    <property type="match status" value="1"/>
</dbReference>
<dbReference type="SUPFAM" id="SSF49785">
    <property type="entry name" value="Galactose-binding domain-like"/>
    <property type="match status" value="1"/>
</dbReference>
<keyword evidence="3" id="KW-1185">Reference proteome</keyword>
<accession>A0A1L7XET3</accession>
<dbReference type="EMBL" id="FJOG01000024">
    <property type="protein sequence ID" value="CZR63542.1"/>
    <property type="molecule type" value="Genomic_DNA"/>
</dbReference>
<evidence type="ECO:0000313" key="2">
    <source>
        <dbReference type="EMBL" id="CZR63542.1"/>
    </source>
</evidence>
<dbReference type="OrthoDB" id="2588159at2759"/>
<dbReference type="InterPro" id="IPR008979">
    <property type="entry name" value="Galactose-bd-like_sf"/>
</dbReference>
<name>A0A1L7XET3_9HELO</name>
<feature type="chain" id="PRO_5012159806" description="Secreted protein" evidence="1">
    <location>
        <begin position="21"/>
        <end position="1010"/>
    </location>
</feature>
<evidence type="ECO:0008006" key="4">
    <source>
        <dbReference type="Google" id="ProtNLM"/>
    </source>
</evidence>
<keyword evidence="1" id="KW-0732">Signal</keyword>
<gene>
    <name evidence="2" type="ORF">PAC_13439</name>
</gene>
<reference evidence="2 3" key="1">
    <citation type="submission" date="2016-03" db="EMBL/GenBank/DDBJ databases">
        <authorList>
            <person name="Ploux O."/>
        </authorList>
    </citation>
    <scope>NUCLEOTIDE SEQUENCE [LARGE SCALE GENOMIC DNA]</scope>
    <source>
        <strain evidence="2 3">UAMH 11012</strain>
    </source>
</reference>
<evidence type="ECO:0000256" key="1">
    <source>
        <dbReference type="SAM" id="SignalP"/>
    </source>
</evidence>
<feature type="signal peptide" evidence="1">
    <location>
        <begin position="1"/>
        <end position="20"/>
    </location>
</feature>
<dbReference type="Gene3D" id="2.60.120.260">
    <property type="entry name" value="Galactose-binding domain-like"/>
    <property type="match status" value="1"/>
</dbReference>
<dbReference type="Proteomes" id="UP000184330">
    <property type="component" value="Unassembled WGS sequence"/>
</dbReference>
<dbReference type="AlphaFoldDB" id="A0A1L7XET3"/>
<dbReference type="PANTHER" id="PTHR36848">
    <property type="entry name" value="DNA-BINDING PROTEIN (PUTATIVE SECRETED PROTEIN)-RELATED"/>
    <property type="match status" value="1"/>
</dbReference>
<protein>
    <recommendedName>
        <fullName evidence="4">Secreted protein</fullName>
    </recommendedName>
</protein>